<dbReference type="Proteomes" id="UP001358586">
    <property type="component" value="Chromosome 7"/>
</dbReference>
<evidence type="ECO:0000313" key="1">
    <source>
        <dbReference type="EMBL" id="KAK5819727.1"/>
    </source>
</evidence>
<accession>A0ABR0PEI2</accession>
<protein>
    <recommendedName>
        <fullName evidence="3">Secreted protein</fullName>
    </recommendedName>
</protein>
<proteinExistence type="predicted"/>
<keyword evidence="2" id="KW-1185">Reference proteome</keyword>
<evidence type="ECO:0000313" key="2">
    <source>
        <dbReference type="Proteomes" id="UP001358586"/>
    </source>
</evidence>
<organism evidence="1 2">
    <name type="scientific">Gossypium arboreum</name>
    <name type="common">Tree cotton</name>
    <name type="synonym">Gossypium nanking</name>
    <dbReference type="NCBI Taxonomy" id="29729"/>
    <lineage>
        <taxon>Eukaryota</taxon>
        <taxon>Viridiplantae</taxon>
        <taxon>Streptophyta</taxon>
        <taxon>Embryophyta</taxon>
        <taxon>Tracheophyta</taxon>
        <taxon>Spermatophyta</taxon>
        <taxon>Magnoliopsida</taxon>
        <taxon>eudicotyledons</taxon>
        <taxon>Gunneridae</taxon>
        <taxon>Pentapetalae</taxon>
        <taxon>rosids</taxon>
        <taxon>malvids</taxon>
        <taxon>Malvales</taxon>
        <taxon>Malvaceae</taxon>
        <taxon>Malvoideae</taxon>
        <taxon>Gossypium</taxon>
    </lineage>
</organism>
<gene>
    <name evidence="1" type="ORF">PVK06_024750</name>
</gene>
<comment type="caution">
    <text evidence="1">The sequence shown here is derived from an EMBL/GenBank/DDBJ whole genome shotgun (WGS) entry which is preliminary data.</text>
</comment>
<name>A0ABR0PEI2_GOSAR</name>
<dbReference type="EMBL" id="JARKNE010000007">
    <property type="protein sequence ID" value="KAK5819727.1"/>
    <property type="molecule type" value="Genomic_DNA"/>
</dbReference>
<reference evidence="1 2" key="1">
    <citation type="submission" date="2023-03" db="EMBL/GenBank/DDBJ databases">
        <title>WGS of Gossypium arboreum.</title>
        <authorList>
            <person name="Yu D."/>
        </authorList>
    </citation>
    <scope>NUCLEOTIDE SEQUENCE [LARGE SCALE GENOMIC DNA]</scope>
    <source>
        <tissue evidence="1">Leaf</tissue>
    </source>
</reference>
<evidence type="ECO:0008006" key="3">
    <source>
        <dbReference type="Google" id="ProtNLM"/>
    </source>
</evidence>
<sequence length="75" mass="8213">MDPHARVGLHARVSHTLRLALLVWPTRLGPKPKRPTWPSPCGSHGHAHATTWSCLHMAMPSSTTRSCLVHGQPHG</sequence>